<keyword evidence="6" id="KW-0489">Methyltransferase</keyword>
<keyword evidence="7" id="KW-0808">Transferase</keyword>
<dbReference type="Gene3D" id="3.40.50.150">
    <property type="entry name" value="Vaccinia Virus protein VP39"/>
    <property type="match status" value="1"/>
</dbReference>
<dbReference type="OrthoDB" id="276151at2759"/>
<evidence type="ECO:0000256" key="6">
    <source>
        <dbReference type="ARBA" id="ARBA00022603"/>
    </source>
</evidence>
<protein>
    <recommendedName>
        <fullName evidence="4">thiopurine S-methyltransferase</fullName>
        <ecNumber evidence="4">2.1.1.67</ecNumber>
    </recommendedName>
</protein>
<accession>T1KXA7</accession>
<organism evidence="9 10">
    <name type="scientific">Tetranychus urticae</name>
    <name type="common">Two-spotted spider mite</name>
    <dbReference type="NCBI Taxonomy" id="32264"/>
    <lineage>
        <taxon>Eukaryota</taxon>
        <taxon>Metazoa</taxon>
        <taxon>Ecdysozoa</taxon>
        <taxon>Arthropoda</taxon>
        <taxon>Chelicerata</taxon>
        <taxon>Arachnida</taxon>
        <taxon>Acari</taxon>
        <taxon>Acariformes</taxon>
        <taxon>Trombidiformes</taxon>
        <taxon>Prostigmata</taxon>
        <taxon>Eleutherengona</taxon>
        <taxon>Raphignathae</taxon>
        <taxon>Tetranychoidea</taxon>
        <taxon>Tetranychidae</taxon>
        <taxon>Tetranychus</taxon>
    </lineage>
</organism>
<comment type="similarity">
    <text evidence="3">Belongs to the class I-like SAM-binding methyltransferase superfamily. TPMT family.</text>
</comment>
<keyword evidence="8" id="KW-0949">S-adenosyl-L-methionine</keyword>
<keyword evidence="10" id="KW-1185">Reference proteome</keyword>
<dbReference type="HOGENOM" id="CLU_085515_1_0_1"/>
<evidence type="ECO:0000256" key="2">
    <source>
        <dbReference type="ARBA" id="ARBA00004496"/>
    </source>
</evidence>
<keyword evidence="5" id="KW-0963">Cytoplasm</keyword>
<dbReference type="Proteomes" id="UP000015104">
    <property type="component" value="Unassembled WGS sequence"/>
</dbReference>
<dbReference type="KEGG" id="tut:107368104"/>
<dbReference type="FunFam" id="3.40.50.150:FF:000101">
    <property type="entry name" value="Thiopurine S-methyltransferase"/>
    <property type="match status" value="1"/>
</dbReference>
<dbReference type="GO" id="GO:0008119">
    <property type="term" value="F:thiopurine S-methyltransferase activity"/>
    <property type="evidence" value="ECO:0007669"/>
    <property type="project" value="UniProtKB-EC"/>
</dbReference>
<reference evidence="9" key="2">
    <citation type="submission" date="2015-06" db="UniProtKB">
        <authorList>
            <consortium name="EnsemblMetazoa"/>
        </authorList>
    </citation>
    <scope>IDENTIFICATION</scope>
</reference>
<dbReference type="GO" id="GO:0032259">
    <property type="term" value="P:methylation"/>
    <property type="evidence" value="ECO:0007669"/>
    <property type="project" value="UniProtKB-KW"/>
</dbReference>
<dbReference type="EMBL" id="CAEY01000677">
    <property type="status" value="NOT_ANNOTATED_CDS"/>
    <property type="molecule type" value="Genomic_DNA"/>
</dbReference>
<evidence type="ECO:0000256" key="8">
    <source>
        <dbReference type="ARBA" id="ARBA00022691"/>
    </source>
</evidence>
<dbReference type="PANTHER" id="PTHR10259:SF11">
    <property type="entry name" value="THIOPURINE S-METHYLTRANSFERASE"/>
    <property type="match status" value="1"/>
</dbReference>
<evidence type="ECO:0000256" key="5">
    <source>
        <dbReference type="ARBA" id="ARBA00022490"/>
    </source>
</evidence>
<dbReference type="PANTHER" id="PTHR10259">
    <property type="entry name" value="THIOPURINE S-METHYLTRANSFERASE"/>
    <property type="match status" value="1"/>
</dbReference>
<gene>
    <name evidence="9" type="primary">107368104</name>
</gene>
<sequence length="246" mass="29077">MSCELNNQNLEVIKDADNYTQMWKELWSARDTAWHLTHRNPTLVKYEDLLLNGRKSVRMLFPMCGKVIDMKYFWEQGHEVYGADCAPEAVQDFFNEQKLEYTSEKLDERAQIYSVPDKRLNIIQTNFLTLDNPKINKTIDCVWDRGAFGTITEDEQKLYIQTMKRLLAPDFRYLLLVTEFDDKIWTGVPFSQPEEKVREYFGDFCEIQKLESKIPDHVSLYQKHMQAPLKVLETSYLLKPKNRSQA</sequence>
<dbReference type="STRING" id="32264.T1KXA7"/>
<dbReference type="SUPFAM" id="SSF53335">
    <property type="entry name" value="S-adenosyl-L-methionine-dependent methyltransferases"/>
    <property type="match status" value="1"/>
</dbReference>
<dbReference type="PROSITE" id="PS51585">
    <property type="entry name" value="SAM_MT_TPMT"/>
    <property type="match status" value="1"/>
</dbReference>
<dbReference type="GO" id="GO:0005737">
    <property type="term" value="C:cytoplasm"/>
    <property type="evidence" value="ECO:0007669"/>
    <property type="project" value="UniProtKB-SubCell"/>
</dbReference>
<dbReference type="eggNOG" id="ENOG502QSF5">
    <property type="taxonomic scope" value="Eukaryota"/>
</dbReference>
<dbReference type="AlphaFoldDB" id="T1KXA7"/>
<dbReference type="InterPro" id="IPR029063">
    <property type="entry name" value="SAM-dependent_MTases_sf"/>
</dbReference>
<comment type="catalytic activity">
    <reaction evidence="1">
        <text>S-adenosyl-L-methionine + a thiopurine = S-adenosyl-L-homocysteine + a thiopurine S-methylether.</text>
        <dbReference type="EC" id="2.1.1.67"/>
    </reaction>
</comment>
<dbReference type="Pfam" id="PF05724">
    <property type="entry name" value="TPMT"/>
    <property type="match status" value="1"/>
</dbReference>
<name>T1KXA7_TETUR</name>
<dbReference type="InterPro" id="IPR008854">
    <property type="entry name" value="TPMT"/>
</dbReference>
<dbReference type="EC" id="2.1.1.67" evidence="4"/>
<proteinExistence type="inferred from homology"/>
<evidence type="ECO:0000256" key="4">
    <source>
        <dbReference type="ARBA" id="ARBA00011905"/>
    </source>
</evidence>
<evidence type="ECO:0000313" key="9">
    <source>
        <dbReference type="EnsemblMetazoa" id="tetur25g01710.1"/>
    </source>
</evidence>
<reference evidence="10" key="1">
    <citation type="submission" date="2011-08" db="EMBL/GenBank/DDBJ databases">
        <authorList>
            <person name="Rombauts S."/>
        </authorList>
    </citation>
    <scope>NUCLEOTIDE SEQUENCE</scope>
    <source>
        <strain evidence="10">London</strain>
    </source>
</reference>
<evidence type="ECO:0000256" key="3">
    <source>
        <dbReference type="ARBA" id="ARBA00008145"/>
    </source>
</evidence>
<dbReference type="OMA" id="MEASFWH"/>
<evidence type="ECO:0000256" key="1">
    <source>
        <dbReference type="ARBA" id="ARBA00000903"/>
    </source>
</evidence>
<dbReference type="EnsemblMetazoa" id="tetur25g01710.1">
    <property type="protein sequence ID" value="tetur25g01710.1"/>
    <property type="gene ID" value="tetur25g01710"/>
</dbReference>
<evidence type="ECO:0000313" key="10">
    <source>
        <dbReference type="Proteomes" id="UP000015104"/>
    </source>
</evidence>
<evidence type="ECO:0000256" key="7">
    <source>
        <dbReference type="ARBA" id="ARBA00022679"/>
    </source>
</evidence>
<comment type="subcellular location">
    <subcellularLocation>
        <location evidence="2">Cytoplasm</location>
    </subcellularLocation>
</comment>